<evidence type="ECO:0000313" key="2">
    <source>
        <dbReference type="EMBL" id="TNN40181.1"/>
    </source>
</evidence>
<organism evidence="2 3">
    <name type="scientific">Liparis tanakae</name>
    <name type="common">Tanaka's snailfish</name>
    <dbReference type="NCBI Taxonomy" id="230148"/>
    <lineage>
        <taxon>Eukaryota</taxon>
        <taxon>Metazoa</taxon>
        <taxon>Chordata</taxon>
        <taxon>Craniata</taxon>
        <taxon>Vertebrata</taxon>
        <taxon>Euteleostomi</taxon>
        <taxon>Actinopterygii</taxon>
        <taxon>Neopterygii</taxon>
        <taxon>Teleostei</taxon>
        <taxon>Neoteleostei</taxon>
        <taxon>Acanthomorphata</taxon>
        <taxon>Eupercaria</taxon>
        <taxon>Perciformes</taxon>
        <taxon>Cottioidei</taxon>
        <taxon>Cottales</taxon>
        <taxon>Liparidae</taxon>
        <taxon>Liparis</taxon>
    </lineage>
</organism>
<protein>
    <submittedName>
        <fullName evidence="2">Uncharacterized protein</fullName>
    </submittedName>
</protein>
<feature type="region of interest" description="Disordered" evidence="1">
    <location>
        <begin position="85"/>
        <end position="118"/>
    </location>
</feature>
<keyword evidence="3" id="KW-1185">Reference proteome</keyword>
<dbReference type="Proteomes" id="UP000314294">
    <property type="component" value="Unassembled WGS sequence"/>
</dbReference>
<gene>
    <name evidence="2" type="ORF">EYF80_049665</name>
</gene>
<reference evidence="2 3" key="1">
    <citation type="submission" date="2019-03" db="EMBL/GenBank/DDBJ databases">
        <title>First draft genome of Liparis tanakae, snailfish: a comprehensive survey of snailfish specific genes.</title>
        <authorList>
            <person name="Kim W."/>
            <person name="Song I."/>
            <person name="Jeong J.-H."/>
            <person name="Kim D."/>
            <person name="Kim S."/>
            <person name="Ryu S."/>
            <person name="Song J.Y."/>
            <person name="Lee S.K."/>
        </authorList>
    </citation>
    <scope>NUCLEOTIDE SEQUENCE [LARGE SCALE GENOMIC DNA]</scope>
    <source>
        <tissue evidence="2">Muscle</tissue>
    </source>
</reference>
<evidence type="ECO:0000313" key="3">
    <source>
        <dbReference type="Proteomes" id="UP000314294"/>
    </source>
</evidence>
<dbReference type="EMBL" id="SRLO01001212">
    <property type="protein sequence ID" value="TNN40181.1"/>
    <property type="molecule type" value="Genomic_DNA"/>
</dbReference>
<feature type="compositionally biased region" description="Polar residues" evidence="1">
    <location>
        <begin position="90"/>
        <end position="102"/>
    </location>
</feature>
<accession>A0A4Z2FGY0</accession>
<sequence>MQFPFSRKPLNFSVAQLPVSSSPAPGALRSLSLTIMKLLTSGGPSASDRAMRIADYLCAHRRDPHTDALSASTCRARHGCRAADTRRCSAKSTGTAPGNGETSPDRRRKLHVGVLPVR</sequence>
<name>A0A4Z2FGY0_9TELE</name>
<evidence type="ECO:0000256" key="1">
    <source>
        <dbReference type="SAM" id="MobiDB-lite"/>
    </source>
</evidence>
<comment type="caution">
    <text evidence="2">The sequence shown here is derived from an EMBL/GenBank/DDBJ whole genome shotgun (WGS) entry which is preliminary data.</text>
</comment>
<dbReference type="AlphaFoldDB" id="A0A4Z2FGY0"/>
<proteinExistence type="predicted"/>